<keyword evidence="2" id="KW-1185">Reference proteome</keyword>
<accession>L7UJH9</accession>
<dbReference type="Proteomes" id="UP000011131">
    <property type="component" value="Chromosome"/>
</dbReference>
<protein>
    <submittedName>
        <fullName evidence="1">Uncharacterized protein</fullName>
    </submittedName>
</protein>
<dbReference type="eggNOG" id="ENOG502ZZV4">
    <property type="taxonomic scope" value="Bacteria"/>
</dbReference>
<dbReference type="NCBIfam" id="TIGR02264">
    <property type="entry name" value="gmx_para_CXXCG"/>
    <property type="match status" value="1"/>
</dbReference>
<reference evidence="1 2" key="1">
    <citation type="journal article" date="2013" name="Genome Announc.">
        <title>Complete genome sequence of Myxococcus stipitatus strain DSM 14675, a fruiting myxobacterium.</title>
        <authorList>
            <person name="Huntley S."/>
            <person name="Kneip S."/>
            <person name="Treuner-Lange A."/>
            <person name="Sogaard-Andersen L."/>
        </authorList>
    </citation>
    <scope>NUCLEOTIDE SEQUENCE [LARGE SCALE GENOMIC DNA]</scope>
    <source>
        <strain evidence="2">DSM 14675 / JCM 12634 / Mx s8</strain>
    </source>
</reference>
<dbReference type="PATRIC" id="fig|1278073.3.peg.8018"/>
<dbReference type="HOGENOM" id="CLU_077132_0_0_7"/>
<proteinExistence type="predicted"/>
<evidence type="ECO:0000313" key="2">
    <source>
        <dbReference type="Proteomes" id="UP000011131"/>
    </source>
</evidence>
<gene>
    <name evidence="1" type="ordered locus">MYSTI_07879</name>
</gene>
<dbReference type="OrthoDB" id="5513099at2"/>
<evidence type="ECO:0000313" key="1">
    <source>
        <dbReference type="EMBL" id="AGC49151.1"/>
    </source>
</evidence>
<dbReference type="KEGG" id="msd:MYSTI_07879"/>
<dbReference type="Pfam" id="PF09535">
    <property type="entry name" value="Gmx_para_CXXCG"/>
    <property type="match status" value="1"/>
</dbReference>
<dbReference type="STRING" id="1278073.MYSTI_07879"/>
<dbReference type="EMBL" id="CP004025">
    <property type="protein sequence ID" value="AGC49151.1"/>
    <property type="molecule type" value="Genomic_DNA"/>
</dbReference>
<dbReference type="InterPro" id="IPR011750">
    <property type="entry name" value="Gmx_para_CXXCG"/>
</dbReference>
<sequence>MRMFRATPTFPPRSSWGLQASSKWWLPGIHCPTCDEVWSGTGEAYPSVDLSSLAEHPKFTARVEEDFEEFTRLRELVRPLAPEGAVLEPGANFGPLVGTGRGTPPPLFFATPWQPVMQREALEQLQSLGLQGLLGCRTELRLRSKAAPELLELQLESRGELHPTCLPRNLPQPCSTCGRLAFSFPSAPLLDWASLPTDRDLFRLSHFKTAIIATERFIDAVRSLDIDDVQFRELPAR</sequence>
<name>L7UJH9_MYXSD</name>
<dbReference type="AlphaFoldDB" id="L7UJH9"/>
<organism evidence="1 2">
    <name type="scientific">Myxococcus stipitatus (strain DSM 14675 / JCM 12634 / Mx s8)</name>
    <dbReference type="NCBI Taxonomy" id="1278073"/>
    <lineage>
        <taxon>Bacteria</taxon>
        <taxon>Pseudomonadati</taxon>
        <taxon>Myxococcota</taxon>
        <taxon>Myxococcia</taxon>
        <taxon>Myxococcales</taxon>
        <taxon>Cystobacterineae</taxon>
        <taxon>Myxococcaceae</taxon>
        <taxon>Myxococcus</taxon>
    </lineage>
</organism>